<dbReference type="AlphaFoldDB" id="D6X2A6"/>
<dbReference type="PANTHER" id="PTHR24072">
    <property type="entry name" value="RHO FAMILY GTPASE"/>
    <property type="match status" value="1"/>
</dbReference>
<proteinExistence type="predicted"/>
<protein>
    <submittedName>
        <fullName evidence="3">Cdc42 homolog-like Protein</fullName>
    </submittedName>
</protein>
<dbReference type="PROSITE" id="PS51419">
    <property type="entry name" value="RAB"/>
    <property type="match status" value="1"/>
</dbReference>
<keyword evidence="1" id="KW-0547">Nucleotide-binding</keyword>
<organism evidence="3 4">
    <name type="scientific">Tribolium castaneum</name>
    <name type="common">Red flour beetle</name>
    <dbReference type="NCBI Taxonomy" id="7070"/>
    <lineage>
        <taxon>Eukaryota</taxon>
        <taxon>Metazoa</taxon>
        <taxon>Ecdysozoa</taxon>
        <taxon>Arthropoda</taxon>
        <taxon>Hexapoda</taxon>
        <taxon>Insecta</taxon>
        <taxon>Pterygota</taxon>
        <taxon>Neoptera</taxon>
        <taxon>Endopterygota</taxon>
        <taxon>Coleoptera</taxon>
        <taxon>Polyphaga</taxon>
        <taxon>Cucujiformia</taxon>
        <taxon>Tenebrionidae</taxon>
        <taxon>Tenebrionidae incertae sedis</taxon>
        <taxon>Tribolium</taxon>
    </lineage>
</organism>
<dbReference type="InterPro" id="IPR027417">
    <property type="entry name" value="P-loop_NTPase"/>
</dbReference>
<dbReference type="GO" id="GO:0007165">
    <property type="term" value="P:signal transduction"/>
    <property type="evidence" value="ECO:0000318"/>
    <property type="project" value="GO_Central"/>
</dbReference>
<accession>D6X2A6</accession>
<dbReference type="HOGENOM" id="CLU_041217_21_7_1"/>
<dbReference type="GO" id="GO:0030010">
    <property type="term" value="P:establishment of cell polarity"/>
    <property type="evidence" value="ECO:0000318"/>
    <property type="project" value="GO_Central"/>
</dbReference>
<dbReference type="InterPro" id="IPR001806">
    <property type="entry name" value="Small_GTPase"/>
</dbReference>
<reference evidence="3 4" key="2">
    <citation type="journal article" date="2010" name="Nucleic Acids Res.">
        <title>BeetleBase in 2010: revisions to provide comprehensive genomic information for Tribolium castaneum.</title>
        <authorList>
            <person name="Kim H.S."/>
            <person name="Murphy T."/>
            <person name="Xia J."/>
            <person name="Caragea D."/>
            <person name="Park Y."/>
            <person name="Beeman R.W."/>
            <person name="Lorenzen M.D."/>
            <person name="Butcher S."/>
            <person name="Manak J.R."/>
            <person name="Brown S.J."/>
        </authorList>
    </citation>
    <scope>GENOME REANNOTATION</scope>
    <source>
        <strain evidence="3 4">Georgia GA2</strain>
    </source>
</reference>
<dbReference type="FunFam" id="3.40.50.300:FF:001600">
    <property type="entry name" value="RhoU, isoform B"/>
    <property type="match status" value="1"/>
</dbReference>
<dbReference type="PRINTS" id="PR00449">
    <property type="entry name" value="RASTRNSFRMNG"/>
</dbReference>
<dbReference type="eggNOG" id="KOG0393">
    <property type="taxonomic scope" value="Eukaryota"/>
</dbReference>
<dbReference type="PROSITE" id="PS51420">
    <property type="entry name" value="RHO"/>
    <property type="match status" value="1"/>
</dbReference>
<evidence type="ECO:0000313" key="3">
    <source>
        <dbReference type="EMBL" id="EFA10741.1"/>
    </source>
</evidence>
<evidence type="ECO:0000256" key="2">
    <source>
        <dbReference type="ARBA" id="ARBA00023134"/>
    </source>
</evidence>
<dbReference type="GO" id="GO:0022412">
    <property type="term" value="P:cellular process involved in reproduction in multicellular organism"/>
    <property type="evidence" value="ECO:0007669"/>
    <property type="project" value="UniProtKB-ARBA"/>
</dbReference>
<dbReference type="GO" id="GO:0003006">
    <property type="term" value="P:developmental process involved in reproduction"/>
    <property type="evidence" value="ECO:0007669"/>
    <property type="project" value="UniProtKB-ARBA"/>
</dbReference>
<evidence type="ECO:0000256" key="1">
    <source>
        <dbReference type="ARBA" id="ARBA00022741"/>
    </source>
</evidence>
<dbReference type="GO" id="GO:0007015">
    <property type="term" value="P:actin filament organization"/>
    <property type="evidence" value="ECO:0000318"/>
    <property type="project" value="GO_Central"/>
</dbReference>
<dbReference type="GO" id="GO:0003924">
    <property type="term" value="F:GTPase activity"/>
    <property type="evidence" value="ECO:0000318"/>
    <property type="project" value="GO_Central"/>
</dbReference>
<dbReference type="GO" id="GO:0007264">
    <property type="term" value="P:small GTPase-mediated signal transduction"/>
    <property type="evidence" value="ECO:0007669"/>
    <property type="project" value="InterPro"/>
</dbReference>
<dbReference type="Pfam" id="PF00071">
    <property type="entry name" value="Ras"/>
    <property type="match status" value="1"/>
</dbReference>
<dbReference type="GO" id="GO:0035006">
    <property type="term" value="P:melanization defense response"/>
    <property type="evidence" value="ECO:0007669"/>
    <property type="project" value="UniProtKB-ARBA"/>
</dbReference>
<dbReference type="GO" id="GO:0006897">
    <property type="term" value="P:endocytosis"/>
    <property type="evidence" value="ECO:0000318"/>
    <property type="project" value="GO_Central"/>
</dbReference>
<dbReference type="Gene3D" id="3.40.50.300">
    <property type="entry name" value="P-loop containing nucleotide triphosphate hydrolases"/>
    <property type="match status" value="1"/>
</dbReference>
<reference evidence="3 4" key="1">
    <citation type="journal article" date="2008" name="Nature">
        <title>The genome of the model beetle and pest Tribolium castaneum.</title>
        <authorList>
            <consortium name="Tribolium Genome Sequencing Consortium"/>
            <person name="Richards S."/>
            <person name="Gibbs R.A."/>
            <person name="Weinstock G.M."/>
            <person name="Brown S.J."/>
            <person name="Denell R."/>
            <person name="Beeman R.W."/>
            <person name="Gibbs R."/>
            <person name="Beeman R.W."/>
            <person name="Brown S.J."/>
            <person name="Bucher G."/>
            <person name="Friedrich M."/>
            <person name="Grimmelikhuijzen C.J."/>
            <person name="Klingler M."/>
            <person name="Lorenzen M."/>
            <person name="Richards S."/>
            <person name="Roth S."/>
            <person name="Schroder R."/>
            <person name="Tautz D."/>
            <person name="Zdobnov E.M."/>
            <person name="Muzny D."/>
            <person name="Gibbs R.A."/>
            <person name="Weinstock G.M."/>
            <person name="Attaway T."/>
            <person name="Bell S."/>
            <person name="Buhay C.J."/>
            <person name="Chandrabose M.N."/>
            <person name="Chavez D."/>
            <person name="Clerk-Blankenburg K.P."/>
            <person name="Cree A."/>
            <person name="Dao M."/>
            <person name="Davis C."/>
            <person name="Chacko J."/>
            <person name="Dinh H."/>
            <person name="Dugan-Rocha S."/>
            <person name="Fowler G."/>
            <person name="Garner T.T."/>
            <person name="Garnes J."/>
            <person name="Gnirke A."/>
            <person name="Hawes A."/>
            <person name="Hernandez J."/>
            <person name="Hines S."/>
            <person name="Holder M."/>
            <person name="Hume J."/>
            <person name="Jhangiani S.N."/>
            <person name="Joshi V."/>
            <person name="Khan Z.M."/>
            <person name="Jackson L."/>
            <person name="Kovar C."/>
            <person name="Kowis A."/>
            <person name="Lee S."/>
            <person name="Lewis L.R."/>
            <person name="Margolis J."/>
            <person name="Morgan M."/>
            <person name="Nazareth L.V."/>
            <person name="Nguyen N."/>
            <person name="Okwuonu G."/>
            <person name="Parker D."/>
            <person name="Richards S."/>
            <person name="Ruiz S.J."/>
            <person name="Santibanez J."/>
            <person name="Savard J."/>
            <person name="Scherer S.E."/>
            <person name="Schneider B."/>
            <person name="Sodergren E."/>
            <person name="Tautz D."/>
            <person name="Vattahil S."/>
            <person name="Villasana D."/>
            <person name="White C.S."/>
            <person name="Wright R."/>
            <person name="Park Y."/>
            <person name="Beeman R.W."/>
            <person name="Lord J."/>
            <person name="Oppert B."/>
            <person name="Lorenzen M."/>
            <person name="Brown S."/>
            <person name="Wang L."/>
            <person name="Savard J."/>
            <person name="Tautz D."/>
            <person name="Richards S."/>
            <person name="Weinstock G."/>
            <person name="Gibbs R.A."/>
            <person name="Liu Y."/>
            <person name="Worley K."/>
            <person name="Weinstock G."/>
            <person name="Elsik C.G."/>
            <person name="Reese J.T."/>
            <person name="Elhaik E."/>
            <person name="Landan G."/>
            <person name="Graur D."/>
            <person name="Arensburger P."/>
            <person name="Atkinson P."/>
            <person name="Beeman R.W."/>
            <person name="Beidler J."/>
            <person name="Brown S.J."/>
            <person name="Demuth J.P."/>
            <person name="Drury D.W."/>
            <person name="Du Y.Z."/>
            <person name="Fujiwara H."/>
            <person name="Lorenzen M."/>
            <person name="Maselli V."/>
            <person name="Osanai M."/>
            <person name="Park Y."/>
            <person name="Robertson H.M."/>
            <person name="Tu Z."/>
            <person name="Wang J.J."/>
            <person name="Wang S."/>
            <person name="Richards S."/>
            <person name="Song H."/>
            <person name="Zhang L."/>
            <person name="Sodergren E."/>
            <person name="Werner D."/>
            <person name="Stanke M."/>
            <person name="Morgenstern B."/>
            <person name="Solovyev V."/>
            <person name="Kosarev P."/>
            <person name="Brown G."/>
            <person name="Chen H.C."/>
            <person name="Ermolaeva O."/>
            <person name="Hlavina W."/>
            <person name="Kapustin Y."/>
            <person name="Kiryutin B."/>
            <person name="Kitts P."/>
            <person name="Maglott D."/>
            <person name="Pruitt K."/>
            <person name="Sapojnikov V."/>
            <person name="Souvorov A."/>
            <person name="Mackey A.J."/>
            <person name="Waterhouse R.M."/>
            <person name="Wyder S."/>
            <person name="Zdobnov E.M."/>
            <person name="Zdobnov E.M."/>
            <person name="Wyder S."/>
            <person name="Kriventseva E.V."/>
            <person name="Kadowaki T."/>
            <person name="Bork P."/>
            <person name="Aranda M."/>
            <person name="Bao R."/>
            <person name="Beermann A."/>
            <person name="Berns N."/>
            <person name="Bolognesi R."/>
            <person name="Bonneton F."/>
            <person name="Bopp D."/>
            <person name="Brown S.J."/>
            <person name="Bucher G."/>
            <person name="Butts T."/>
            <person name="Chaumot A."/>
            <person name="Denell R.E."/>
            <person name="Ferrier D.E."/>
            <person name="Friedrich M."/>
            <person name="Gordon C.M."/>
            <person name="Jindra M."/>
            <person name="Klingler M."/>
            <person name="Lan Q."/>
            <person name="Lattorff H.M."/>
            <person name="Laudet V."/>
            <person name="von Levetsow C."/>
            <person name="Liu Z."/>
            <person name="Lutz R."/>
            <person name="Lynch J.A."/>
            <person name="da Fonseca R.N."/>
            <person name="Posnien N."/>
            <person name="Reuter R."/>
            <person name="Roth S."/>
            <person name="Savard J."/>
            <person name="Schinko J.B."/>
            <person name="Schmitt C."/>
            <person name="Schoppmeier M."/>
            <person name="Schroder R."/>
            <person name="Shippy T.D."/>
            <person name="Simonnet F."/>
            <person name="Marques-Souza H."/>
            <person name="Tautz D."/>
            <person name="Tomoyasu Y."/>
            <person name="Trauner J."/>
            <person name="Van der Zee M."/>
            <person name="Vervoort M."/>
            <person name="Wittkopp N."/>
            <person name="Wimmer E.A."/>
            <person name="Yang X."/>
            <person name="Jones A.K."/>
            <person name="Sattelle D.B."/>
            <person name="Ebert P.R."/>
            <person name="Nelson D."/>
            <person name="Scott J.G."/>
            <person name="Beeman R.W."/>
            <person name="Muthukrishnan S."/>
            <person name="Kramer K.J."/>
            <person name="Arakane Y."/>
            <person name="Beeman R.W."/>
            <person name="Zhu Q."/>
            <person name="Hogenkamp D."/>
            <person name="Dixit R."/>
            <person name="Oppert B."/>
            <person name="Jiang H."/>
            <person name="Zou Z."/>
            <person name="Marshall J."/>
            <person name="Elpidina E."/>
            <person name="Vinokurov K."/>
            <person name="Oppert C."/>
            <person name="Zou Z."/>
            <person name="Evans J."/>
            <person name="Lu Z."/>
            <person name="Zhao P."/>
            <person name="Sumathipala N."/>
            <person name="Altincicek B."/>
            <person name="Vilcinskas A."/>
            <person name="Williams M."/>
            <person name="Hultmark D."/>
            <person name="Hetru C."/>
            <person name="Jiang H."/>
            <person name="Grimmelikhuijzen C.J."/>
            <person name="Hauser F."/>
            <person name="Cazzamali G."/>
            <person name="Williamson M."/>
            <person name="Park Y."/>
            <person name="Li B."/>
            <person name="Tanaka Y."/>
            <person name="Predel R."/>
            <person name="Neupert S."/>
            <person name="Schachtner J."/>
            <person name="Verleyen P."/>
            <person name="Raible F."/>
            <person name="Bork P."/>
            <person name="Friedrich M."/>
            <person name="Walden K.K."/>
            <person name="Robertson H.M."/>
            <person name="Angeli S."/>
            <person name="Foret S."/>
            <person name="Bucher G."/>
            <person name="Schuetz S."/>
            <person name="Maleszka R."/>
            <person name="Wimmer E.A."/>
            <person name="Beeman R.W."/>
            <person name="Lorenzen M."/>
            <person name="Tomoyasu Y."/>
            <person name="Miller S.C."/>
            <person name="Grossmann D."/>
            <person name="Bucher G."/>
        </authorList>
    </citation>
    <scope>NUCLEOTIDE SEQUENCE [LARGE SCALE GENOMIC DNA]</scope>
    <source>
        <strain evidence="3 4">Georgia GA2</strain>
    </source>
</reference>
<dbReference type="SMART" id="SM00175">
    <property type="entry name" value="RAB"/>
    <property type="match status" value="1"/>
</dbReference>
<gene>
    <name evidence="3" type="primary">AUGUSTUS-3.0.2_12434</name>
    <name evidence="3" type="ORF">TcasGA2_TC012434</name>
</gene>
<dbReference type="OrthoDB" id="8830751at2759"/>
<dbReference type="GO" id="GO:0019901">
    <property type="term" value="F:protein kinase binding"/>
    <property type="evidence" value="ECO:0000318"/>
    <property type="project" value="GO_Central"/>
</dbReference>
<keyword evidence="2" id="KW-0342">GTP-binding</keyword>
<dbReference type="InterPro" id="IPR005225">
    <property type="entry name" value="Small_GTP-bd"/>
</dbReference>
<dbReference type="GO" id="GO:0035099">
    <property type="term" value="P:hemocyte migration"/>
    <property type="evidence" value="ECO:0007669"/>
    <property type="project" value="UniProtKB-ARBA"/>
</dbReference>
<sequence>MTPQYSPNLHYTKQPLLTHQTPVIFYNNASKKPKVKKERNNAIKCVIVGDKEVGKTALAVSYSNDTFPSQYVPTAYDNYNVEVQVDGKPIRLELCDTAGEDDFNPLRNLCYPGTDVFMLCFSVVKPTSFLSACTRWADELARYHDAAVVLVGTQSDLQNNTEIIQGLRLRRQRPVRPSEARQLADRLNAPYVETSAKTCQHLKEAFDQAIMLALKKNKKRKPWRKLCCF</sequence>
<dbReference type="SUPFAM" id="SSF52540">
    <property type="entry name" value="P-loop containing nucleoside triphosphate hydrolases"/>
    <property type="match status" value="1"/>
</dbReference>
<dbReference type="GO" id="GO:0005886">
    <property type="term" value="C:plasma membrane"/>
    <property type="evidence" value="ECO:0000318"/>
    <property type="project" value="GO_Central"/>
</dbReference>
<dbReference type="InterPro" id="IPR003578">
    <property type="entry name" value="Small_GTPase_Rho"/>
</dbReference>
<dbReference type="SMART" id="SM00174">
    <property type="entry name" value="RHO"/>
    <property type="match status" value="1"/>
</dbReference>
<dbReference type="InParanoid" id="D6X2A6"/>
<name>D6X2A6_TRICA</name>
<keyword evidence="4" id="KW-1185">Reference proteome</keyword>
<dbReference type="OMA" id="PPHKHQT"/>
<dbReference type="EMBL" id="KQ971371">
    <property type="protein sequence ID" value="EFA10741.1"/>
    <property type="molecule type" value="Genomic_DNA"/>
</dbReference>
<dbReference type="PROSITE" id="PS51421">
    <property type="entry name" value="RAS"/>
    <property type="match status" value="1"/>
</dbReference>
<dbReference type="PhylomeDB" id="D6X2A6"/>
<dbReference type="GO" id="GO:0005525">
    <property type="term" value="F:GTP binding"/>
    <property type="evidence" value="ECO:0000318"/>
    <property type="project" value="GO_Central"/>
</dbReference>
<dbReference type="KEGG" id="tca:659479"/>
<dbReference type="Proteomes" id="UP000007266">
    <property type="component" value="Linkage group 9"/>
</dbReference>
<dbReference type="NCBIfam" id="TIGR00231">
    <property type="entry name" value="small_GTP"/>
    <property type="match status" value="1"/>
</dbReference>
<dbReference type="STRING" id="7070.D6X2A6"/>
<dbReference type="SMART" id="SM00173">
    <property type="entry name" value="RAS"/>
    <property type="match status" value="1"/>
</dbReference>
<evidence type="ECO:0000313" key="4">
    <source>
        <dbReference type="Proteomes" id="UP000007266"/>
    </source>
</evidence>
<dbReference type="GO" id="GO:0001667">
    <property type="term" value="P:ameboidal-type cell migration"/>
    <property type="evidence" value="ECO:0007669"/>
    <property type="project" value="UniProtKB-ARBA"/>
</dbReference>